<evidence type="ECO:0000256" key="1">
    <source>
        <dbReference type="SAM" id="MobiDB-lite"/>
    </source>
</evidence>
<name>A0AB34J5X3_PRYPA</name>
<evidence type="ECO:0000313" key="2">
    <source>
        <dbReference type="EMBL" id="KAL1511926.1"/>
    </source>
</evidence>
<protein>
    <recommendedName>
        <fullName evidence="4">Anaphase-promoting complex subunit 1</fullName>
    </recommendedName>
</protein>
<feature type="region of interest" description="Disordered" evidence="1">
    <location>
        <begin position="270"/>
        <end position="294"/>
    </location>
</feature>
<dbReference type="Proteomes" id="UP001515480">
    <property type="component" value="Unassembled WGS sequence"/>
</dbReference>
<sequence>MWSQRELLRSREASVRHMAACEECVALFTQANTLLLYAPATDALAPIVRQLHWFREAQKGVASMDVRDGVGLLLASHDASAFLLPVAQIVRRPPCPVATRASAPHAAPPVLTLPGLTLALEASAAPHAAAAPPASHDGERARSAADPWRDAEAGELLVVHPRAEGAHADVSACALCTLPRAGGGDGLAGAALGCLDGALLLLDLEARTWLRTLHAGAPVARMWGLDGIHGFHHHHLHGSRLLLRSLQGTHTTVDLVEPFALRPLELARADPEYGRAPPGGEGGGGGAGDQGEAEAGPADVLAVSVQHTREDGQLLAFHTSAGMLHTYGPEVLSSRGSPARCVFALPPNCLPGSAVVGGHCIFCVCTSAEPSSHHVTRVHTVIPRTNDREVIVLSKVEAALPSWHSALSSSFDVGEHARRAQLQAAAASPLPLTAATSHLTHAVEVPAGVRLISSRYSFATARSSASDEPSEPMSYLLCTRSSVFELQLRRSPSRVCHRLLLRAAAAAAAAADRSPAGAAGAMRPLAIRAALLSRSFGSDAAAMVRRAAGEMCARGWGREMAALLLLAEELRLVRPEVEEAAEEGQGGVALAIAEEALARLGRRLRGEQWAPRQWRRVDPLAEERTATAAVSSAIAFLVRPLHQAMEVCLPSACLPPPAQGTHQVPQVQARLRRHPPASAAATSVSALGHVGAALPYEPPATPLARSAVALCGCLLHCSLQEHFEPHASTHAEGFDSLEVDVAIASAAAAGRASAAQDEPAWLREAEGRLKEDAGKWGDGSELRLAIEARQQRAAAHGAAAPPRDALAAARLRPVGAAEAEAMLDALMRRGVCTLAPVEIGRLLAVCGRWHQLLSSLPHALALRLLYSEAAAACGSHVERTLNLVALRAHLAPVAPPWGASAWARLLGAVGPDGGGAGCEGGRMLLRLSLLQASKLLLGGQSVAEAAAQLQVFMHHWLALGWPLSALVAELKVALEYAAPVLCWMLEHRAELLAELELEPRLLLGAIAYVLPAASAPCELPVPAVKVISNLSHQWKASRFVAHGSSRRACAEL</sequence>
<keyword evidence="3" id="KW-1185">Reference proteome</keyword>
<evidence type="ECO:0000313" key="3">
    <source>
        <dbReference type="Proteomes" id="UP001515480"/>
    </source>
</evidence>
<reference evidence="2 3" key="1">
    <citation type="journal article" date="2024" name="Science">
        <title>Giant polyketide synthase enzymes in the biosynthesis of giant marine polyether toxins.</title>
        <authorList>
            <person name="Fallon T.R."/>
            <person name="Shende V.V."/>
            <person name="Wierzbicki I.H."/>
            <person name="Pendleton A.L."/>
            <person name="Watervoot N.F."/>
            <person name="Auber R.P."/>
            <person name="Gonzalez D.J."/>
            <person name="Wisecaver J.H."/>
            <person name="Moore B.S."/>
        </authorList>
    </citation>
    <scope>NUCLEOTIDE SEQUENCE [LARGE SCALE GENOMIC DNA]</scope>
    <source>
        <strain evidence="2 3">12B1</strain>
    </source>
</reference>
<proteinExistence type="predicted"/>
<dbReference type="AlphaFoldDB" id="A0AB34J5X3"/>
<gene>
    <name evidence="2" type="ORF">AB1Y20_005207</name>
</gene>
<comment type="caution">
    <text evidence="2">The sequence shown here is derived from an EMBL/GenBank/DDBJ whole genome shotgun (WGS) entry which is preliminary data.</text>
</comment>
<organism evidence="2 3">
    <name type="scientific">Prymnesium parvum</name>
    <name type="common">Toxic golden alga</name>
    <dbReference type="NCBI Taxonomy" id="97485"/>
    <lineage>
        <taxon>Eukaryota</taxon>
        <taxon>Haptista</taxon>
        <taxon>Haptophyta</taxon>
        <taxon>Prymnesiophyceae</taxon>
        <taxon>Prymnesiales</taxon>
        <taxon>Prymnesiaceae</taxon>
        <taxon>Prymnesium</taxon>
    </lineage>
</organism>
<dbReference type="EMBL" id="JBGBPQ010000013">
    <property type="protein sequence ID" value="KAL1511926.1"/>
    <property type="molecule type" value="Genomic_DNA"/>
</dbReference>
<accession>A0AB34J5X3</accession>
<feature type="compositionally biased region" description="Gly residues" evidence="1">
    <location>
        <begin position="277"/>
        <end position="289"/>
    </location>
</feature>
<evidence type="ECO:0008006" key="4">
    <source>
        <dbReference type="Google" id="ProtNLM"/>
    </source>
</evidence>